<comment type="subunit">
    <text evidence="9">Homodimer.</text>
</comment>
<organism evidence="10 11">
    <name type="scientific">Methylocystis bryophila</name>
    <dbReference type="NCBI Taxonomy" id="655015"/>
    <lineage>
        <taxon>Bacteria</taxon>
        <taxon>Pseudomonadati</taxon>
        <taxon>Pseudomonadota</taxon>
        <taxon>Alphaproteobacteria</taxon>
        <taxon>Hyphomicrobiales</taxon>
        <taxon>Methylocystaceae</taxon>
        <taxon>Methylocystis</taxon>
    </lineage>
</organism>
<dbReference type="SUPFAM" id="SSF52540">
    <property type="entry name" value="P-loop containing nucleoside triphosphate hydrolases"/>
    <property type="match status" value="1"/>
</dbReference>
<dbReference type="RefSeq" id="WP_085772249.1">
    <property type="nucleotide sequence ID" value="NZ_AP027149.1"/>
</dbReference>
<dbReference type="OrthoDB" id="9802097at2"/>
<feature type="binding site" evidence="9">
    <location>
        <begin position="12"/>
        <end position="17"/>
    </location>
    <ligand>
        <name>ATP</name>
        <dbReference type="ChEBI" id="CHEBI:30616"/>
    </ligand>
</feature>
<dbReference type="GO" id="GO:0000287">
    <property type="term" value="F:magnesium ion binding"/>
    <property type="evidence" value="ECO:0007669"/>
    <property type="project" value="UniProtKB-UniRule"/>
</dbReference>
<comment type="catalytic activity">
    <reaction evidence="9">
        <text>(7R,8S)-7,8-diammoniononanoate + CO2 + ATP = (4R,5S)-dethiobiotin + ADP + phosphate + 3 H(+)</text>
        <dbReference type="Rhea" id="RHEA:15805"/>
        <dbReference type="ChEBI" id="CHEBI:15378"/>
        <dbReference type="ChEBI" id="CHEBI:16526"/>
        <dbReference type="ChEBI" id="CHEBI:30616"/>
        <dbReference type="ChEBI" id="CHEBI:43474"/>
        <dbReference type="ChEBI" id="CHEBI:149469"/>
        <dbReference type="ChEBI" id="CHEBI:149473"/>
        <dbReference type="ChEBI" id="CHEBI:456216"/>
        <dbReference type="EC" id="6.3.3.3"/>
    </reaction>
</comment>
<evidence type="ECO:0000256" key="7">
    <source>
        <dbReference type="ARBA" id="ARBA00022842"/>
    </source>
</evidence>
<dbReference type="GO" id="GO:0005829">
    <property type="term" value="C:cytosol"/>
    <property type="evidence" value="ECO:0007669"/>
    <property type="project" value="TreeGrafter"/>
</dbReference>
<evidence type="ECO:0000256" key="8">
    <source>
        <dbReference type="ARBA" id="ARBA00047386"/>
    </source>
</evidence>
<feature type="binding site" evidence="9">
    <location>
        <position position="96"/>
    </location>
    <ligand>
        <name>Mg(2+)</name>
        <dbReference type="ChEBI" id="CHEBI:18420"/>
    </ligand>
</feature>
<gene>
    <name evidence="9" type="primary">bioD</name>
    <name evidence="10" type="ORF">B1812_14725</name>
</gene>
<keyword evidence="2 9" id="KW-0436">Ligase</keyword>
<dbReference type="PIRSF" id="PIRSF006755">
    <property type="entry name" value="DTB_synth"/>
    <property type="match status" value="1"/>
</dbReference>
<keyword evidence="5 9" id="KW-0093">Biotin biosynthesis</keyword>
<evidence type="ECO:0000256" key="9">
    <source>
        <dbReference type="HAMAP-Rule" id="MF_00336"/>
    </source>
</evidence>
<dbReference type="EC" id="6.3.3.3" evidence="9"/>
<comment type="subcellular location">
    <subcellularLocation>
        <location evidence="9">Cytoplasm</location>
    </subcellularLocation>
</comment>
<evidence type="ECO:0000256" key="5">
    <source>
        <dbReference type="ARBA" id="ARBA00022756"/>
    </source>
</evidence>
<feature type="binding site" evidence="9">
    <location>
        <position position="43"/>
    </location>
    <ligand>
        <name>ATP</name>
        <dbReference type="ChEBI" id="CHEBI:30616"/>
    </ligand>
</feature>
<dbReference type="GO" id="GO:0005524">
    <property type="term" value="F:ATP binding"/>
    <property type="evidence" value="ECO:0007669"/>
    <property type="project" value="UniProtKB-UniRule"/>
</dbReference>
<feature type="active site" evidence="9">
    <location>
        <position position="32"/>
    </location>
</feature>
<keyword evidence="3 9" id="KW-0479">Metal-binding</keyword>
<dbReference type="Gene3D" id="3.40.50.300">
    <property type="entry name" value="P-loop containing nucleotide triphosphate hydrolases"/>
    <property type="match status" value="1"/>
</dbReference>
<dbReference type="Proteomes" id="UP000193978">
    <property type="component" value="Chromosome"/>
</dbReference>
<dbReference type="AlphaFoldDB" id="A0A1W6MX22"/>
<keyword evidence="11" id="KW-1185">Reference proteome</keyword>
<feature type="binding site" evidence="9">
    <location>
        <position position="16"/>
    </location>
    <ligand>
        <name>Mg(2+)</name>
        <dbReference type="ChEBI" id="CHEBI:18420"/>
    </ligand>
</feature>
<feature type="binding site" evidence="9">
    <location>
        <begin position="96"/>
        <end position="99"/>
    </location>
    <ligand>
        <name>ATP</name>
        <dbReference type="ChEBI" id="CHEBI:30616"/>
    </ligand>
</feature>
<keyword evidence="7 9" id="KW-0460">Magnesium</keyword>
<evidence type="ECO:0000256" key="1">
    <source>
        <dbReference type="ARBA" id="ARBA00022490"/>
    </source>
</evidence>
<dbReference type="EMBL" id="CP019948">
    <property type="protein sequence ID" value="ARN82124.1"/>
    <property type="molecule type" value="Genomic_DNA"/>
</dbReference>
<evidence type="ECO:0000256" key="3">
    <source>
        <dbReference type="ARBA" id="ARBA00022723"/>
    </source>
</evidence>
<dbReference type="InterPro" id="IPR027417">
    <property type="entry name" value="P-loop_NTPase"/>
</dbReference>
<dbReference type="GO" id="GO:0009102">
    <property type="term" value="P:biotin biosynthetic process"/>
    <property type="evidence" value="ECO:0007669"/>
    <property type="project" value="UniProtKB-UniRule"/>
</dbReference>
<proteinExistence type="inferred from homology"/>
<comment type="pathway">
    <text evidence="9">Cofactor biosynthesis; biotin biosynthesis; biotin from 7,8-diaminononanoate: step 1/2.</text>
</comment>
<keyword evidence="6 9" id="KW-0067">ATP-binding</keyword>
<protein>
    <recommendedName>
        <fullName evidence="9">ATP-dependent dethiobiotin synthetase BioD</fullName>
        <ecNumber evidence="9">6.3.3.3</ecNumber>
    </recommendedName>
    <alternativeName>
        <fullName evidence="9">DTB synthetase</fullName>
        <shortName evidence="9">DTBS</shortName>
    </alternativeName>
    <alternativeName>
        <fullName evidence="9">Dethiobiotin synthase</fullName>
    </alternativeName>
</protein>
<feature type="binding site" evidence="9">
    <location>
        <begin position="180"/>
        <end position="182"/>
    </location>
    <ligand>
        <name>ATP</name>
        <dbReference type="ChEBI" id="CHEBI:30616"/>
    </ligand>
</feature>
<evidence type="ECO:0000256" key="6">
    <source>
        <dbReference type="ARBA" id="ARBA00022840"/>
    </source>
</evidence>
<keyword evidence="4 9" id="KW-0547">Nucleotide-binding</keyword>
<dbReference type="HAMAP" id="MF_00336">
    <property type="entry name" value="BioD"/>
    <property type="match status" value="1"/>
</dbReference>
<evidence type="ECO:0000313" key="11">
    <source>
        <dbReference type="Proteomes" id="UP000193978"/>
    </source>
</evidence>
<comment type="cofactor">
    <cofactor evidence="9">
        <name>Mg(2+)</name>
        <dbReference type="ChEBI" id="CHEBI:18420"/>
    </cofactor>
</comment>
<dbReference type="Pfam" id="PF13500">
    <property type="entry name" value="AAA_26"/>
    <property type="match status" value="1"/>
</dbReference>
<dbReference type="GO" id="GO:0004141">
    <property type="term" value="F:dethiobiotin synthase activity"/>
    <property type="evidence" value="ECO:0007669"/>
    <property type="project" value="UniProtKB-UniRule"/>
</dbReference>
<dbReference type="KEGG" id="mbry:B1812_14725"/>
<evidence type="ECO:0000256" key="2">
    <source>
        <dbReference type="ARBA" id="ARBA00022598"/>
    </source>
</evidence>
<sequence length="204" mass="21590">MSAFVVAGTDTDVGKTIFAAALAGAIGAAYWKPVQAGLDGETDSQIVARLAGLGPERILPEAYRLRTPASPHLAARLDGLAIDRLDPPTPRPLVIETAGGVMTPLTLQATNADLLAHWRLPVVVVARTRLGTINHSLLTLEALRRRGAPVLGLAFIGEEDAEAESAIAEMGETRILGRLPRLAALTRESLANAFAAGFDRRDFL</sequence>
<dbReference type="PANTHER" id="PTHR43210">
    <property type="entry name" value="DETHIOBIOTIN SYNTHETASE"/>
    <property type="match status" value="1"/>
</dbReference>
<dbReference type="STRING" id="655015.B1812_14725"/>
<name>A0A1W6MX22_9HYPH</name>
<evidence type="ECO:0000313" key="10">
    <source>
        <dbReference type="EMBL" id="ARN82124.1"/>
    </source>
</evidence>
<dbReference type="NCBIfam" id="TIGR00347">
    <property type="entry name" value="bioD"/>
    <property type="match status" value="1"/>
</dbReference>
<comment type="catalytic activity">
    <reaction evidence="8">
        <text>(7R,8S)-8-amino-7-(carboxyamino)nonanoate + ATP = (4R,5S)-dethiobiotin + ADP + phosphate + H(+)</text>
        <dbReference type="Rhea" id="RHEA:63684"/>
        <dbReference type="ChEBI" id="CHEBI:15378"/>
        <dbReference type="ChEBI" id="CHEBI:30616"/>
        <dbReference type="ChEBI" id="CHEBI:43474"/>
        <dbReference type="ChEBI" id="CHEBI:149470"/>
        <dbReference type="ChEBI" id="CHEBI:149473"/>
        <dbReference type="ChEBI" id="CHEBI:456216"/>
    </reaction>
</comment>
<dbReference type="CDD" id="cd03109">
    <property type="entry name" value="DTBS"/>
    <property type="match status" value="1"/>
</dbReference>
<feature type="binding site" evidence="9">
    <location>
        <position position="43"/>
    </location>
    <ligand>
        <name>Mg(2+)</name>
        <dbReference type="ChEBI" id="CHEBI:18420"/>
    </ligand>
</feature>
<dbReference type="InterPro" id="IPR004472">
    <property type="entry name" value="DTB_synth_BioD"/>
</dbReference>
<comment type="similarity">
    <text evidence="9">Belongs to the dethiobiotin synthetase family.</text>
</comment>
<comment type="caution">
    <text evidence="9">Lacks conserved residue(s) required for the propagation of feature annotation.</text>
</comment>
<evidence type="ECO:0000256" key="4">
    <source>
        <dbReference type="ARBA" id="ARBA00022741"/>
    </source>
</evidence>
<keyword evidence="1 9" id="KW-0963">Cytoplasm</keyword>
<dbReference type="UniPathway" id="UPA00078">
    <property type="reaction ID" value="UER00161"/>
</dbReference>
<accession>A0A1W6MX22</accession>
<reference evidence="10 11" key="1">
    <citation type="submission" date="2017-02" db="EMBL/GenBank/DDBJ databases">
        <authorList>
            <person name="Peterson S.W."/>
        </authorList>
    </citation>
    <scope>NUCLEOTIDE SEQUENCE [LARGE SCALE GENOMIC DNA]</scope>
    <source>
        <strain evidence="10 11">S285</strain>
    </source>
</reference>
<dbReference type="PANTHER" id="PTHR43210:SF2">
    <property type="entry name" value="ATP-DEPENDENT DETHIOBIOTIN SYNTHETASE BIOD 2"/>
    <property type="match status" value="1"/>
</dbReference>
<comment type="function">
    <text evidence="9">Catalyzes a mechanistically unusual reaction, the ATP-dependent insertion of CO2 between the N7 and N8 nitrogen atoms of 7,8-diaminopelargonic acid (DAPA, also called 7,8-diammoniononanoate) to form a ureido ring.</text>
</comment>